<protein>
    <recommendedName>
        <fullName evidence="2">Peptidase M1 membrane alanine aminopeptidase domain-containing protein</fullName>
    </recommendedName>
</protein>
<sequence>MMPIQLKKQRKRNKNRVLLFALFVSFFCSNISSIAQQSPHITGDVLISTKTGQLTCNLTISQLPDIKHQYEILLNKGMNIKFFKDSTGKVLTYSGWYDGKMRRDGQIYKLGMYADTLPLPSKFYVSYTGGFPVYTDTLHSFDFKGLIAFNGKTLRAAEQSLWYPVIYDKINDRMLANVTYDLHVKCTDCSNIFMNGSDPVTSNTAQVSSSIPTPLLLFIGDYSVKKESGLTLLNTNISSAEQKVFTSIIKSIQEFYVKKLNLPYTQNLVFLEHQPIKPMHPKATWGFVTYPTFAIAGKGFNSQIDTKTNRFNDTATHKLYAHELAHYYFGTVLMPNDNLFWFFSESLAEYMSFKATEHFYGNSYRRAYMKIPEETFANSRVIPLNKITHPEQISAFYRYTYAPFLIVGLEKIVGINKIYSFLQVILNERNTKTDYEYFKQCALKSGISNAEWTQFEEEFINVTNCKDIVMKLRYDK</sequence>
<feature type="domain" description="Peptidase M1 membrane alanine aminopeptidase" evidence="2">
    <location>
        <begin position="254"/>
        <end position="432"/>
    </location>
</feature>
<reference evidence="3" key="1">
    <citation type="submission" date="2024-02" db="EMBL/GenBank/DDBJ databases">
        <title>Sediminibacterium planktonica sp. nov. and Sediminibacterium longus sp. nov., isolated from surface lake and river water.</title>
        <authorList>
            <person name="Watanabe K."/>
            <person name="Takemine S."/>
            <person name="Ishii Y."/>
            <person name="Ogata Y."/>
            <person name="Shindo C."/>
            <person name="Suda W."/>
        </authorList>
    </citation>
    <scope>NUCLEOTIDE SEQUENCE</scope>
    <source>
        <strain evidence="3">KACHI17</strain>
    </source>
</reference>
<dbReference type="GO" id="GO:0008270">
    <property type="term" value="F:zinc ion binding"/>
    <property type="evidence" value="ECO:0007669"/>
    <property type="project" value="InterPro"/>
</dbReference>
<evidence type="ECO:0000313" key="3">
    <source>
        <dbReference type="EMBL" id="BFG69811.1"/>
    </source>
</evidence>
<keyword evidence="1" id="KW-0732">Signal</keyword>
<organism evidence="3">
    <name type="scientific">Sediminibacterium sp. KACHI17</name>
    <dbReference type="NCBI Taxonomy" id="1751071"/>
    <lineage>
        <taxon>Bacteria</taxon>
        <taxon>Pseudomonadati</taxon>
        <taxon>Bacteroidota</taxon>
        <taxon>Chitinophagia</taxon>
        <taxon>Chitinophagales</taxon>
        <taxon>Chitinophagaceae</taxon>
        <taxon>Sediminibacterium</taxon>
    </lineage>
</organism>
<dbReference type="SUPFAM" id="SSF55486">
    <property type="entry name" value="Metalloproteases ('zincins'), catalytic domain"/>
    <property type="match status" value="1"/>
</dbReference>
<dbReference type="GO" id="GO:0008237">
    <property type="term" value="F:metallopeptidase activity"/>
    <property type="evidence" value="ECO:0007669"/>
    <property type="project" value="InterPro"/>
</dbReference>
<accession>A0AAT9GGM7</accession>
<name>A0AAT9GGM7_9BACT</name>
<dbReference type="EMBL" id="AP029612">
    <property type="protein sequence ID" value="BFG69811.1"/>
    <property type="molecule type" value="Genomic_DNA"/>
</dbReference>
<proteinExistence type="predicted"/>
<feature type="signal peptide" evidence="1">
    <location>
        <begin position="1"/>
        <end position="34"/>
    </location>
</feature>
<dbReference type="AlphaFoldDB" id="A0AAT9GGM7"/>
<gene>
    <name evidence="3" type="ORF">KACHI17_06920</name>
</gene>
<dbReference type="InterPro" id="IPR027268">
    <property type="entry name" value="Peptidase_M4/M1_CTD_sf"/>
</dbReference>
<feature type="chain" id="PRO_5043512854" description="Peptidase M1 membrane alanine aminopeptidase domain-containing protein" evidence="1">
    <location>
        <begin position="35"/>
        <end position="476"/>
    </location>
</feature>
<dbReference type="Gene3D" id="1.10.390.10">
    <property type="entry name" value="Neutral Protease Domain 2"/>
    <property type="match status" value="1"/>
</dbReference>
<dbReference type="InterPro" id="IPR014782">
    <property type="entry name" value="Peptidase_M1_dom"/>
</dbReference>
<evidence type="ECO:0000259" key="2">
    <source>
        <dbReference type="Pfam" id="PF01433"/>
    </source>
</evidence>
<dbReference type="Pfam" id="PF01433">
    <property type="entry name" value="Peptidase_M1"/>
    <property type="match status" value="1"/>
</dbReference>
<evidence type="ECO:0000256" key="1">
    <source>
        <dbReference type="SAM" id="SignalP"/>
    </source>
</evidence>